<organism evidence="2 3">
    <name type="scientific">Intestinirhabdus alba</name>
    <dbReference type="NCBI Taxonomy" id="2899544"/>
    <lineage>
        <taxon>Bacteria</taxon>
        <taxon>Pseudomonadati</taxon>
        <taxon>Pseudomonadota</taxon>
        <taxon>Gammaproteobacteria</taxon>
        <taxon>Enterobacterales</taxon>
        <taxon>Enterobacteriaceae</taxon>
        <taxon>Intestinirhabdus</taxon>
    </lineage>
</organism>
<proteinExistence type="predicted"/>
<dbReference type="RefSeq" id="WP_155109579.1">
    <property type="nucleotide sequence ID" value="NZ_WMJZ01000028.1"/>
</dbReference>
<evidence type="ECO:0000313" key="3">
    <source>
        <dbReference type="Proteomes" id="UP000477739"/>
    </source>
</evidence>
<keyword evidence="1" id="KW-0732">Signal</keyword>
<feature type="chain" id="PRO_5026798949" evidence="1">
    <location>
        <begin position="22"/>
        <end position="193"/>
    </location>
</feature>
<keyword evidence="3" id="KW-1185">Reference proteome</keyword>
<name>A0A6L6ITK4_9ENTR</name>
<dbReference type="OrthoDB" id="9839465at2"/>
<dbReference type="InterPro" id="IPR028955">
    <property type="entry name" value="Imm57"/>
</dbReference>
<sequence>MKKYIILLTLTVIAAMNTAQTAAANAKVERYRQAVAEYDKSQAAMAKDNIVMALAYSKSPMLKEHRRGGMPGSYGLAVIDLAMQGLGVNRSPAANEALLDLLVTTADAGASEALDCAIVIKGAEIVPQLENFNAAERLENCRSAFSDLKKTVLRNVTDVTVEDICQFNTAGVKKIANRVDDLIQAIKAKTVCE</sequence>
<protein>
    <submittedName>
        <fullName evidence="2">Uncharacterized protein</fullName>
    </submittedName>
</protein>
<dbReference type="Pfam" id="PF15596">
    <property type="entry name" value="Imm57"/>
    <property type="match status" value="1"/>
</dbReference>
<accession>A0A6L6ITK4</accession>
<dbReference type="AlphaFoldDB" id="A0A6L6ITK4"/>
<gene>
    <name evidence="2" type="ORF">GJV78_17685</name>
</gene>
<evidence type="ECO:0000313" key="2">
    <source>
        <dbReference type="EMBL" id="MTH48063.1"/>
    </source>
</evidence>
<dbReference type="Proteomes" id="UP000477739">
    <property type="component" value="Unassembled WGS sequence"/>
</dbReference>
<evidence type="ECO:0000256" key="1">
    <source>
        <dbReference type="SAM" id="SignalP"/>
    </source>
</evidence>
<comment type="caution">
    <text evidence="2">The sequence shown here is derived from an EMBL/GenBank/DDBJ whole genome shotgun (WGS) entry which is preliminary data.</text>
</comment>
<reference evidence="2 3" key="1">
    <citation type="submission" date="2019-11" db="EMBL/GenBank/DDBJ databases">
        <title>Escherichia alba sp. nov. isolated from the gut of plastic-eating superworms Zophobas atratus.</title>
        <authorList>
            <person name="Yang Y."/>
        </authorList>
    </citation>
    <scope>NUCLEOTIDE SEQUENCE [LARGE SCALE GENOMIC DNA]</scope>
    <source>
        <strain evidence="3">BIT-B35</strain>
    </source>
</reference>
<feature type="signal peptide" evidence="1">
    <location>
        <begin position="1"/>
        <end position="21"/>
    </location>
</feature>
<dbReference type="EMBL" id="WMJZ01000028">
    <property type="protein sequence ID" value="MTH48063.1"/>
    <property type="molecule type" value="Genomic_DNA"/>
</dbReference>